<proteinExistence type="predicted"/>
<sequence>MLKAFVSLKVTDFYWTRLAKASNKKVDIVH</sequence>
<dbReference type="EMBL" id="KN399777">
    <property type="protein sequence ID" value="KHG13516.1"/>
    <property type="molecule type" value="Genomic_DNA"/>
</dbReference>
<dbReference type="AlphaFoldDB" id="A0A0B0NR02"/>
<gene>
    <name evidence="1" type="ORF">F383_04844</name>
</gene>
<protein>
    <submittedName>
        <fullName evidence="1">Uncharacterized protein</fullName>
    </submittedName>
</protein>
<keyword evidence="2" id="KW-1185">Reference proteome</keyword>
<organism evidence="1 2">
    <name type="scientific">Gossypium arboreum</name>
    <name type="common">Tree cotton</name>
    <name type="synonym">Gossypium nanking</name>
    <dbReference type="NCBI Taxonomy" id="29729"/>
    <lineage>
        <taxon>Eukaryota</taxon>
        <taxon>Viridiplantae</taxon>
        <taxon>Streptophyta</taxon>
        <taxon>Embryophyta</taxon>
        <taxon>Tracheophyta</taxon>
        <taxon>Spermatophyta</taxon>
        <taxon>Magnoliopsida</taxon>
        <taxon>eudicotyledons</taxon>
        <taxon>Gunneridae</taxon>
        <taxon>Pentapetalae</taxon>
        <taxon>rosids</taxon>
        <taxon>malvids</taxon>
        <taxon>Malvales</taxon>
        <taxon>Malvaceae</taxon>
        <taxon>Malvoideae</taxon>
        <taxon>Gossypium</taxon>
    </lineage>
</organism>
<reference evidence="2" key="1">
    <citation type="submission" date="2014-09" db="EMBL/GenBank/DDBJ databases">
        <authorList>
            <person name="Mudge J."/>
            <person name="Ramaraj T."/>
            <person name="Lindquist I.E."/>
            <person name="Bharti A.K."/>
            <person name="Sundararajan A."/>
            <person name="Cameron C.T."/>
            <person name="Woodward J.E."/>
            <person name="May G.D."/>
            <person name="Brubaker C."/>
            <person name="Broadhvest J."/>
            <person name="Wilkins T.A."/>
        </authorList>
    </citation>
    <scope>NUCLEOTIDE SEQUENCE</scope>
    <source>
        <strain evidence="2">cv. AKA8401</strain>
    </source>
</reference>
<accession>A0A0B0NR02</accession>
<evidence type="ECO:0000313" key="2">
    <source>
        <dbReference type="Proteomes" id="UP000032142"/>
    </source>
</evidence>
<name>A0A0B0NR02_GOSAR</name>
<dbReference type="Proteomes" id="UP000032142">
    <property type="component" value="Unassembled WGS sequence"/>
</dbReference>
<evidence type="ECO:0000313" key="1">
    <source>
        <dbReference type="EMBL" id="KHG13516.1"/>
    </source>
</evidence>